<dbReference type="Proteomes" id="UP000030758">
    <property type="component" value="Unassembled WGS sequence"/>
</dbReference>
<feature type="domain" description="DUF5614" evidence="3">
    <location>
        <begin position="44"/>
        <end position="241"/>
    </location>
</feature>
<dbReference type="Pfam" id="PF07000">
    <property type="entry name" value="DUF1308"/>
    <property type="match status" value="1"/>
</dbReference>
<dbReference type="PANTHER" id="PTHR13379">
    <property type="entry name" value="UNCHARACTERIZED DUF1308"/>
    <property type="match status" value="1"/>
</dbReference>
<dbReference type="EMBL" id="KL367543">
    <property type="protein sequence ID" value="KFD65185.1"/>
    <property type="molecule type" value="Genomic_DNA"/>
</dbReference>
<gene>
    <name evidence="4" type="ORF">M514_07002</name>
</gene>
<dbReference type="Pfam" id="PF18474">
    <property type="entry name" value="DUF5614"/>
    <property type="match status" value="1"/>
</dbReference>
<evidence type="ECO:0008006" key="5">
    <source>
        <dbReference type="Google" id="ProtNLM"/>
    </source>
</evidence>
<dbReference type="InterPro" id="IPR041076">
    <property type="entry name" value="DUF5614"/>
</dbReference>
<evidence type="ECO:0000256" key="1">
    <source>
        <dbReference type="ARBA" id="ARBA00006588"/>
    </source>
</evidence>
<organism evidence="4">
    <name type="scientific">Trichuris suis</name>
    <name type="common">pig whipworm</name>
    <dbReference type="NCBI Taxonomy" id="68888"/>
    <lineage>
        <taxon>Eukaryota</taxon>
        <taxon>Metazoa</taxon>
        <taxon>Ecdysozoa</taxon>
        <taxon>Nematoda</taxon>
        <taxon>Enoplea</taxon>
        <taxon>Dorylaimia</taxon>
        <taxon>Trichinellida</taxon>
        <taxon>Trichuridae</taxon>
        <taxon>Trichuris</taxon>
    </lineage>
</organism>
<comment type="similarity">
    <text evidence="1">Belongs to the UPF0415 family.</text>
</comment>
<dbReference type="PANTHER" id="PTHR13379:SF0">
    <property type="entry name" value="UPF0415 PROTEIN C7ORF25"/>
    <property type="match status" value="1"/>
</dbReference>
<dbReference type="AlphaFoldDB" id="A0A085N6T9"/>
<accession>A0A085N6T9</accession>
<evidence type="ECO:0000259" key="3">
    <source>
        <dbReference type="Pfam" id="PF18474"/>
    </source>
</evidence>
<name>A0A085N6T9_9BILA</name>
<dbReference type="InterPro" id="IPR010733">
    <property type="entry name" value="DUF1308"/>
</dbReference>
<reference evidence="4" key="1">
    <citation type="journal article" date="2014" name="Nat. Genet.">
        <title>Genome and transcriptome of the porcine whipworm Trichuris suis.</title>
        <authorList>
            <person name="Jex A.R."/>
            <person name="Nejsum P."/>
            <person name="Schwarz E.M."/>
            <person name="Hu L."/>
            <person name="Young N.D."/>
            <person name="Hall R.S."/>
            <person name="Korhonen P.K."/>
            <person name="Liao S."/>
            <person name="Thamsborg S."/>
            <person name="Xia J."/>
            <person name="Xu P."/>
            <person name="Wang S."/>
            <person name="Scheerlinck J.P."/>
            <person name="Hofmann A."/>
            <person name="Sternberg P.W."/>
            <person name="Wang J."/>
            <person name="Gasser R.B."/>
        </authorList>
    </citation>
    <scope>NUCLEOTIDE SEQUENCE [LARGE SCALE GENOMIC DNA]</scope>
    <source>
        <strain evidence="4">DCEP-RM93F</strain>
    </source>
</reference>
<proteinExistence type="inferred from homology"/>
<sequence length="439" mass="49429">MGENEDNLLPAEMLKSSWHLLSQSLADGKEPEDVVDDLIEIGRRCIRLLANFKHLVEGVEKLQRRIEREVTSLEEAKSFNDRNLHQAVFCSNLKQLVEVVLTCVSVPSVTGLLKVFLDRDGIPLTVDVVANNGATWIKVIAREPSRCFLEMTCPPQSGRQNLLAQAEQFLETAESNIHRFKPPLIVFRFCHGAAEPLVRRLLKLGVKVQGSLVDLPETYTYDSSEEEEEEYVDDSESLEDQEISLWNWESYAEFESSIEKERSLTINLDLSTMMTYVSDMCFGGSNYVYDEPLINMQAEWERKNSVWPFIDAQISPPRKLICCQTAVDSFMKILEDVGGPEEKVRAKKLLSRIEVVEDCVSERAKKLSLSSKIKPRTIVIFGTGDSLKAVTITGNRAFLDAAKTQGVSFAAILHDPRALTEKKRFKARPLSPQGDSTAP</sequence>
<evidence type="ECO:0000259" key="2">
    <source>
        <dbReference type="Pfam" id="PF07000"/>
    </source>
</evidence>
<protein>
    <recommendedName>
        <fullName evidence="5">DUF1308 domain-containing protein</fullName>
    </recommendedName>
</protein>
<evidence type="ECO:0000313" key="4">
    <source>
        <dbReference type="EMBL" id="KFD65185.1"/>
    </source>
</evidence>
<feature type="domain" description="DUF1308" evidence="2">
    <location>
        <begin position="266"/>
        <end position="427"/>
    </location>
</feature>